<comment type="similarity">
    <text evidence="2 13">Belongs to the MICOS complex subunit Mic60 family.</text>
</comment>
<dbReference type="OrthoDB" id="10261039at2759"/>
<evidence type="ECO:0000256" key="1">
    <source>
        <dbReference type="ARBA" id="ARBA00004434"/>
    </source>
</evidence>
<organism evidence="17">
    <name type="scientific">Dissoconium aciculare CBS 342.82</name>
    <dbReference type="NCBI Taxonomy" id="1314786"/>
    <lineage>
        <taxon>Eukaryota</taxon>
        <taxon>Fungi</taxon>
        <taxon>Dikarya</taxon>
        <taxon>Ascomycota</taxon>
        <taxon>Pezizomycotina</taxon>
        <taxon>Dothideomycetes</taxon>
        <taxon>Dothideomycetidae</taxon>
        <taxon>Mycosphaerellales</taxon>
        <taxon>Dissoconiaceae</taxon>
        <taxon>Dissoconium</taxon>
    </lineage>
</organism>
<keyword evidence="16" id="KW-1185">Reference proteome</keyword>
<evidence type="ECO:0000256" key="6">
    <source>
        <dbReference type="ARBA" id="ARBA00022792"/>
    </source>
</evidence>
<evidence type="ECO:0000256" key="15">
    <source>
        <dbReference type="SAM" id="MobiDB-lite"/>
    </source>
</evidence>
<evidence type="ECO:0000256" key="8">
    <source>
        <dbReference type="ARBA" id="ARBA00022989"/>
    </source>
</evidence>
<keyword evidence="9 14" id="KW-0175">Coiled coil</keyword>
<evidence type="ECO:0000313" key="17">
    <source>
        <dbReference type="RefSeq" id="XP_033464889.1"/>
    </source>
</evidence>
<evidence type="ECO:0000256" key="10">
    <source>
        <dbReference type="ARBA" id="ARBA00023128"/>
    </source>
</evidence>
<reference evidence="17" key="1">
    <citation type="submission" date="2020-01" db="EMBL/GenBank/DDBJ databases">
        <authorList>
            <consortium name="DOE Joint Genome Institute"/>
            <person name="Haridas S."/>
            <person name="Albert R."/>
            <person name="Binder M."/>
            <person name="Bloem J."/>
            <person name="Labutti K."/>
            <person name="Salamov A."/>
            <person name="Andreopoulos B."/>
            <person name="Baker S.E."/>
            <person name="Barry K."/>
            <person name="Bills G."/>
            <person name="Bluhm B.H."/>
            <person name="Cannon C."/>
            <person name="Castanera R."/>
            <person name="Culley D.E."/>
            <person name="Daum C."/>
            <person name="Ezra D."/>
            <person name="Gonzalez J.B."/>
            <person name="Henrissat B."/>
            <person name="Kuo A."/>
            <person name="Liang C."/>
            <person name="Lipzen A."/>
            <person name="Lutzoni F."/>
            <person name="Magnuson J."/>
            <person name="Mondo S."/>
            <person name="Nolan M."/>
            <person name="Ohm R."/>
            <person name="Pangilinan J."/>
            <person name="Park H.-J."/>
            <person name="Ramirez L."/>
            <person name="Alfaro M."/>
            <person name="Sun H."/>
            <person name="Tritt A."/>
            <person name="Yoshinaga Y."/>
            <person name="Zwiers L.-H."/>
            <person name="Turgeon B.G."/>
            <person name="Goodwin S.B."/>
            <person name="Spatafora J.W."/>
            <person name="Crous P.W."/>
            <person name="Grigoriev I.V."/>
        </authorList>
    </citation>
    <scope>NUCLEOTIDE SEQUENCE</scope>
    <source>
        <strain evidence="17">CBS 342.82</strain>
    </source>
</reference>
<evidence type="ECO:0000256" key="13">
    <source>
        <dbReference type="RuleBase" id="RU363000"/>
    </source>
</evidence>
<keyword evidence="7" id="KW-0809">Transit peptide</keyword>
<sequence length="649" mass="71127">MLRIVAARSNASLEQALRQGLRRQCQLQRISYPLARTFADSRTPDKIVLPGSESATVAGVPQPPILHTPTPSVAANTIAESQIPVEPPTPTEAHANTPTAAANLPPNGSQSAAPAPVRPAKKRRTWRSFFIRWILLAALGYGGGVYFSLVNDNFHDFFTEYVPYGEDAVAYFEDREFRKRFPKGAFENKVWPQTRGENKVTIGRSSGVNPRLAESASSATDDNKSKLSEKVSDVSHKLLPKQDAAKTSAKESTGKSSASSATKSTSEPASKPAATLVDHVNVPEANEPVVQELVKMLNNIITTVNASPDASKYSNVMITAKEDLNKIISSIRTLKDSASQEAEAKVTEANTEFDKAAQELVSRLEREMHEQETRWREEYENERERLSTSYQQKLAAELDAAKKIADEKNKKSLLEQEIAIQQGFLKSVKSKVEEEREGRLSKLEELSASVDELEKLTGQWNSVVDATLKTQHLQVALEAVRSKLQASDYPTPFLDELVALKEVSQGNDVVNAAIASINPTAYQRGIPSVASLIDRFRRVATEVRKASLLPADAGIASHAASAVLSRLMFQKKSDRGLPEGDDVEAILARTEVLLEEGDVDAAAREMNGLKGWAGVLSRDWIGECRRVLEVRQAVEVIAAEARLQSLLVE</sequence>
<reference evidence="17" key="3">
    <citation type="submission" date="2025-08" db="UniProtKB">
        <authorList>
            <consortium name="RefSeq"/>
        </authorList>
    </citation>
    <scope>IDENTIFICATION</scope>
    <source>
        <strain evidence="17">CBS 342.82</strain>
    </source>
</reference>
<evidence type="ECO:0000256" key="9">
    <source>
        <dbReference type="ARBA" id="ARBA00023054"/>
    </source>
</evidence>
<protein>
    <recommendedName>
        <fullName evidence="4 13">MICOS complex subunit MIC60</fullName>
    </recommendedName>
    <alternativeName>
        <fullName evidence="13">Mitofilin</fullName>
    </alternativeName>
</protein>
<dbReference type="GO" id="GO:0042407">
    <property type="term" value="P:cristae formation"/>
    <property type="evidence" value="ECO:0007669"/>
    <property type="project" value="TreeGrafter"/>
</dbReference>
<feature type="region of interest" description="Disordered" evidence="15">
    <location>
        <begin position="197"/>
        <end position="280"/>
    </location>
</feature>
<comment type="subcellular location">
    <subcellularLocation>
        <location evidence="1 13">Mitochondrion inner membrane</location>
        <topology evidence="1 13">Single-pass membrane protein</topology>
    </subcellularLocation>
</comment>
<dbReference type="PANTHER" id="PTHR15415:SF7">
    <property type="entry name" value="MICOS COMPLEX SUBUNIT MIC60"/>
    <property type="match status" value="1"/>
</dbReference>
<proteinExistence type="inferred from homology"/>
<feature type="compositionally biased region" description="Basic and acidic residues" evidence="15">
    <location>
        <begin position="221"/>
        <end position="236"/>
    </location>
</feature>
<evidence type="ECO:0000256" key="2">
    <source>
        <dbReference type="ARBA" id="ARBA00010877"/>
    </source>
</evidence>
<dbReference type="GeneID" id="54359929"/>
<name>A0A6J3MIW7_9PEZI</name>
<reference evidence="17" key="2">
    <citation type="submission" date="2020-04" db="EMBL/GenBank/DDBJ databases">
        <authorList>
            <consortium name="NCBI Genome Project"/>
        </authorList>
    </citation>
    <scope>NUCLEOTIDE SEQUENCE</scope>
    <source>
        <strain evidence="17">CBS 342.82</strain>
    </source>
</reference>
<gene>
    <name evidence="17" type="ORF">K489DRAFT_330940</name>
</gene>
<keyword evidence="8 13" id="KW-1133">Transmembrane helix</keyword>
<evidence type="ECO:0000256" key="12">
    <source>
        <dbReference type="ARBA" id="ARBA00025571"/>
    </source>
</evidence>
<keyword evidence="6 13" id="KW-0999">Mitochondrion inner membrane</keyword>
<evidence type="ECO:0000256" key="4">
    <source>
        <dbReference type="ARBA" id="ARBA00018116"/>
    </source>
</evidence>
<dbReference type="InterPro" id="IPR019133">
    <property type="entry name" value="MIC60"/>
</dbReference>
<feature type="compositionally biased region" description="Low complexity" evidence="15">
    <location>
        <begin position="91"/>
        <end position="115"/>
    </location>
</feature>
<keyword evidence="11 13" id="KW-0472">Membrane</keyword>
<dbReference type="PANTHER" id="PTHR15415">
    <property type="entry name" value="MITOFILIN"/>
    <property type="match status" value="1"/>
</dbReference>
<dbReference type="GO" id="GO:0061617">
    <property type="term" value="C:MICOS complex"/>
    <property type="evidence" value="ECO:0007669"/>
    <property type="project" value="TreeGrafter"/>
</dbReference>
<feature type="compositionally biased region" description="Low complexity" evidence="15">
    <location>
        <begin position="254"/>
        <end position="271"/>
    </location>
</feature>
<keyword evidence="10 13" id="KW-0496">Mitochondrion</keyword>
<dbReference type="Proteomes" id="UP000504637">
    <property type="component" value="Unplaced"/>
</dbReference>
<evidence type="ECO:0000313" key="16">
    <source>
        <dbReference type="Proteomes" id="UP000504637"/>
    </source>
</evidence>
<accession>A0A6J3MIW7</accession>
<feature type="transmembrane region" description="Helical" evidence="13">
    <location>
        <begin position="129"/>
        <end position="149"/>
    </location>
</feature>
<comment type="function">
    <text evidence="12">Component of the MICOS complex, a large protein complex of the mitochondrial inner membrane that plays crucial roles in the maintenance of crista junctions, inner membrane architecture, and formation of contact sites to the outer membrane. Plays a role in keeping cristae membranes connected to the inner boundary membrane. Also promotes protein import via the mitochondrial intermembrane space assembly (MIA) pathway.</text>
</comment>
<evidence type="ECO:0000256" key="5">
    <source>
        <dbReference type="ARBA" id="ARBA00022692"/>
    </source>
</evidence>
<evidence type="ECO:0000256" key="14">
    <source>
        <dbReference type="SAM" id="Coils"/>
    </source>
</evidence>
<evidence type="ECO:0000256" key="7">
    <source>
        <dbReference type="ARBA" id="ARBA00022946"/>
    </source>
</evidence>
<dbReference type="Pfam" id="PF09731">
    <property type="entry name" value="Mitofilin"/>
    <property type="match status" value="1"/>
</dbReference>
<feature type="region of interest" description="Disordered" evidence="15">
    <location>
        <begin position="84"/>
        <end position="119"/>
    </location>
</feature>
<evidence type="ECO:0000256" key="11">
    <source>
        <dbReference type="ARBA" id="ARBA00023136"/>
    </source>
</evidence>
<dbReference type="RefSeq" id="XP_033464889.1">
    <property type="nucleotide sequence ID" value="XM_033602129.1"/>
</dbReference>
<feature type="coiled-coil region" evidence="14">
    <location>
        <begin position="339"/>
        <end position="411"/>
    </location>
</feature>
<evidence type="ECO:0000256" key="3">
    <source>
        <dbReference type="ARBA" id="ARBA00011875"/>
    </source>
</evidence>
<keyword evidence="5 13" id="KW-0812">Transmembrane</keyword>
<dbReference type="AlphaFoldDB" id="A0A6J3MIW7"/>
<comment type="subunit">
    <text evidence="3 13">Component of the mitochondrial contact site and cristae organizing system (MICOS) complex.</text>
</comment>